<evidence type="ECO:0000256" key="10">
    <source>
        <dbReference type="ARBA" id="ARBA00022694"/>
    </source>
</evidence>
<keyword evidence="10" id="KW-0819">tRNA processing</keyword>
<evidence type="ECO:0000256" key="8">
    <source>
        <dbReference type="ARBA" id="ARBA00022679"/>
    </source>
</evidence>
<evidence type="ECO:0000256" key="6">
    <source>
        <dbReference type="ARBA" id="ARBA00018045"/>
    </source>
</evidence>
<dbReference type="Proteomes" id="UP001318040">
    <property type="component" value="Chromosome 2"/>
</dbReference>
<dbReference type="EC" id="2.1.1.290" evidence="5"/>
<dbReference type="AlphaFoldDB" id="A0AAJ7TNM6"/>
<dbReference type="Gene3D" id="3.40.50.150">
    <property type="entry name" value="Vaccinia Virus protein VP39"/>
    <property type="match status" value="1"/>
</dbReference>
<dbReference type="KEGG" id="pmrn:116948305"/>
<evidence type="ECO:0000256" key="12">
    <source>
        <dbReference type="ARBA" id="ARBA00030847"/>
    </source>
</evidence>
<evidence type="ECO:0000256" key="1">
    <source>
        <dbReference type="ARBA" id="ARBA00001806"/>
    </source>
</evidence>
<evidence type="ECO:0000256" key="3">
    <source>
        <dbReference type="ARBA" id="ARBA00010703"/>
    </source>
</evidence>
<reference evidence="15" key="1">
    <citation type="submission" date="2025-08" db="UniProtKB">
        <authorList>
            <consortium name="RefSeq"/>
        </authorList>
    </citation>
    <scope>IDENTIFICATION</scope>
    <source>
        <tissue evidence="15">Sperm</tissue>
    </source>
</reference>
<dbReference type="GO" id="GO:0008175">
    <property type="term" value="F:tRNA methyltransferase activity"/>
    <property type="evidence" value="ECO:0007669"/>
    <property type="project" value="TreeGrafter"/>
</dbReference>
<evidence type="ECO:0000256" key="2">
    <source>
        <dbReference type="ARBA" id="ARBA00004797"/>
    </source>
</evidence>
<dbReference type="GO" id="GO:0031591">
    <property type="term" value="P:wybutosine biosynthetic process"/>
    <property type="evidence" value="ECO:0007669"/>
    <property type="project" value="TreeGrafter"/>
</dbReference>
<dbReference type="PANTHER" id="PTHR46529">
    <property type="entry name" value="TRNA WYBUTOSINE-SYNTHESIZING PROTEIN 4"/>
    <property type="match status" value="1"/>
</dbReference>
<gene>
    <name evidence="15" type="primary">LCMT2</name>
</gene>
<evidence type="ECO:0000256" key="11">
    <source>
        <dbReference type="ARBA" id="ARBA00029750"/>
    </source>
</evidence>
<comment type="catalytic activity">
    <reaction evidence="13">
        <text>7-[(3S)-(3-amino-3-methoxycarbonyl)propyl]wyosine(37) in tRNA(Phe) + S-adenosyl-L-methionine + CO2 = wybutosine(37) in tRNA(Phe) + S-adenosyl-L-homocysteine + 2 H(+)</text>
        <dbReference type="Rhea" id="RHEA:37119"/>
        <dbReference type="Rhea" id="RHEA-COMP:11844"/>
        <dbReference type="Rhea" id="RHEA-COMP:11847"/>
        <dbReference type="ChEBI" id="CHEBI:15378"/>
        <dbReference type="ChEBI" id="CHEBI:16526"/>
        <dbReference type="ChEBI" id="CHEBI:57856"/>
        <dbReference type="ChEBI" id="CHEBI:59789"/>
        <dbReference type="ChEBI" id="CHEBI:73544"/>
        <dbReference type="ChEBI" id="CHEBI:74275"/>
        <dbReference type="EC" id="2.3.1.231"/>
    </reaction>
</comment>
<proteinExistence type="inferred from homology"/>
<evidence type="ECO:0000256" key="9">
    <source>
        <dbReference type="ARBA" id="ARBA00022691"/>
    </source>
</evidence>
<keyword evidence="8" id="KW-0808">Transferase</keyword>
<dbReference type="FunFam" id="3.40.50.150:FF:000207">
    <property type="entry name" value="Leucine carboxyl methyltransferase 2"/>
    <property type="match status" value="1"/>
</dbReference>
<dbReference type="PANTHER" id="PTHR46529:SF1">
    <property type="entry name" value="TRNA WYBUTOSINE-SYNTHESIZING PROTEIN 4"/>
    <property type="match status" value="1"/>
</dbReference>
<dbReference type="GeneID" id="116948305"/>
<comment type="similarity">
    <text evidence="3">Belongs to the methyltransferase superfamily. LCMT family.</text>
</comment>
<comment type="catalytic activity">
    <reaction evidence="1">
        <text>7-[(3S)-3-amino-3-carboxypropyl]wyosine(37) in tRNA(Phe) + S-adenosyl-L-methionine = 7-[(3S)-(3-amino-3-methoxycarbonyl)propyl]wyosine(37) in tRNA(Phe) + S-adenosyl-L-homocysteine</text>
        <dbReference type="Rhea" id="RHEA:36903"/>
        <dbReference type="Rhea" id="RHEA-COMP:10379"/>
        <dbReference type="Rhea" id="RHEA-COMP:11844"/>
        <dbReference type="ChEBI" id="CHEBI:57856"/>
        <dbReference type="ChEBI" id="CHEBI:59789"/>
        <dbReference type="ChEBI" id="CHEBI:73543"/>
        <dbReference type="ChEBI" id="CHEBI:74275"/>
        <dbReference type="EC" id="2.1.1.290"/>
    </reaction>
</comment>
<dbReference type="InterPro" id="IPR029063">
    <property type="entry name" value="SAM-dependent_MTases_sf"/>
</dbReference>
<evidence type="ECO:0000256" key="13">
    <source>
        <dbReference type="ARBA" id="ARBA00049250"/>
    </source>
</evidence>
<name>A0AAJ7TNM6_PETMA</name>
<accession>A0AAJ7TNM6</accession>
<dbReference type="RefSeq" id="XP_032820724.1">
    <property type="nucleotide sequence ID" value="XM_032964833.1"/>
</dbReference>
<comment type="pathway">
    <text evidence="2">tRNA modification; wybutosine-tRNA(Phe) biosynthesis.</text>
</comment>
<organism evidence="14 15">
    <name type="scientific">Petromyzon marinus</name>
    <name type="common">Sea lamprey</name>
    <dbReference type="NCBI Taxonomy" id="7757"/>
    <lineage>
        <taxon>Eukaryota</taxon>
        <taxon>Metazoa</taxon>
        <taxon>Chordata</taxon>
        <taxon>Craniata</taxon>
        <taxon>Vertebrata</taxon>
        <taxon>Cyclostomata</taxon>
        <taxon>Hyperoartia</taxon>
        <taxon>Petromyzontiformes</taxon>
        <taxon>Petromyzontidae</taxon>
        <taxon>Petromyzon</taxon>
    </lineage>
</organism>
<keyword evidence="7" id="KW-0489">Methyltransferase</keyword>
<dbReference type="CTD" id="9836"/>
<evidence type="ECO:0000256" key="7">
    <source>
        <dbReference type="ARBA" id="ARBA00022603"/>
    </source>
</evidence>
<dbReference type="SUPFAM" id="SSF53335">
    <property type="entry name" value="S-adenosyl-L-methionine-dependent methyltransferases"/>
    <property type="match status" value="1"/>
</dbReference>
<sequence>MRHESASVWSTSDDASCAPLPQLLARATWWTVDQLRCDRQQRRQQFGRDRRHVSSFSIVTKEAPAQTKCPKAKRRARDHARVQGTNDSSILSKVSMATAGYVQDQLLAHFICEAQRQRRRSPLINRGYYIRAKAVDYVLTCFLERTRAEPRTQMVSLGAGFDTAYFRLKSEARLGRAVVFEVDFPAVARRKATLIRQSPELLALLSPGRVRFNEAESGDETPKPGDPSLPKGLCVSSADYCLLGVDVTQLRELEESLVGTGFDPAAPTLLLSECVLTYVDANRASALIGWAAERLVAATFVAYEQAHPGDGFGSVMMNHFSRLGSPLRALRRFPTRHAQHARYLSQGWERCESVDMNEFYLNVLSVQERARVEHLELFDEHEEWHLKCSHYFILVASKGRLSSEPVLPPPSGFVSSEEERELPVLSLSPCEAALALPPSYGHRSCTLGPPAGRAALLTLGGFGPRHGRHGRLTGAWLLVPPGAVVTKDFGPKWDGRMYPSLTATSAHEAVLFGGRRSPARPCADVWLARLGGDAGSAAPSLALSEVPCIGAAPSPRWRHAACVVSCRGRRFLFVYGGRDTQHLVLSDWHFLDLEAFTWTQLPVSGSRPEGRHSHAACGFGEGAVVAGGLGAALVPLGCVHLLSPAAQHEGFTWRQLPLRHPITPRYSHTAHVIEERRLVLVGGVGIHSAYPPALAIVDLLTGSTQEYNVDTCGVEGPVLLHGHSAVERWDSGGGCGGGGDGKDHERHIFIVGGGGNCFSFGTHLNPRPLILRLPPNPQDDTQDAEIA</sequence>
<evidence type="ECO:0000313" key="14">
    <source>
        <dbReference type="Proteomes" id="UP001318040"/>
    </source>
</evidence>
<dbReference type="InterPro" id="IPR007213">
    <property type="entry name" value="Ppm1/Ppm2/Tcmp"/>
</dbReference>
<dbReference type="Pfam" id="PF24681">
    <property type="entry name" value="Kelch_KLHDC2_KLHL20_DRC7"/>
    <property type="match status" value="1"/>
</dbReference>
<dbReference type="InterPro" id="IPR015915">
    <property type="entry name" value="Kelch-typ_b-propeller"/>
</dbReference>
<dbReference type="SUPFAM" id="SSF117281">
    <property type="entry name" value="Kelch motif"/>
    <property type="match status" value="1"/>
</dbReference>
<evidence type="ECO:0000313" key="15">
    <source>
        <dbReference type="RefSeq" id="XP_032820724.1"/>
    </source>
</evidence>
<protein>
    <recommendedName>
        <fullName evidence="6">tRNA wybutosine-synthesizing protein 4</fullName>
        <ecNumber evidence="5">2.1.1.290</ecNumber>
        <ecNumber evidence="4">2.3.1.231</ecNumber>
    </recommendedName>
    <alternativeName>
        <fullName evidence="12">tRNA(Phe) (7-(3-amino-3-(methoxycarbonyl)propyl)wyosine(37)-N)-methoxycarbonyltransferase</fullName>
    </alternativeName>
    <alternativeName>
        <fullName evidence="11">tRNA(Phe) (7-(3-amino-3-carboxypropyl)wyosine(37)-O)-methyltransferase</fullName>
    </alternativeName>
</protein>
<dbReference type="Pfam" id="PF04072">
    <property type="entry name" value="LCM"/>
    <property type="match status" value="1"/>
</dbReference>
<keyword evidence="14" id="KW-1185">Reference proteome</keyword>
<dbReference type="EC" id="2.3.1.231" evidence="4"/>
<dbReference type="Gene3D" id="2.120.10.80">
    <property type="entry name" value="Kelch-type beta propeller"/>
    <property type="match status" value="1"/>
</dbReference>
<evidence type="ECO:0000256" key="5">
    <source>
        <dbReference type="ARBA" id="ARBA00012779"/>
    </source>
</evidence>
<dbReference type="GO" id="GO:0030488">
    <property type="term" value="P:tRNA methylation"/>
    <property type="evidence" value="ECO:0007669"/>
    <property type="project" value="TreeGrafter"/>
</dbReference>
<keyword evidence="9" id="KW-0949">S-adenosyl-L-methionine</keyword>
<evidence type="ECO:0000256" key="4">
    <source>
        <dbReference type="ARBA" id="ARBA00012155"/>
    </source>
</evidence>